<dbReference type="Gene3D" id="1.10.287.950">
    <property type="entry name" value="Methyl-accepting chemotaxis protein"/>
    <property type="match status" value="1"/>
</dbReference>
<feature type="domain" description="Methyl-accepting transducer" evidence="10">
    <location>
        <begin position="225"/>
        <end position="461"/>
    </location>
</feature>
<comment type="caution">
    <text evidence="12">The sequence shown here is derived from an EMBL/GenBank/DDBJ whole genome shotgun (WGS) entry which is preliminary data.</text>
</comment>
<keyword evidence="13" id="KW-1185">Reference proteome</keyword>
<evidence type="ECO:0000256" key="6">
    <source>
        <dbReference type="ARBA" id="ARBA00023224"/>
    </source>
</evidence>
<evidence type="ECO:0000256" key="9">
    <source>
        <dbReference type="SAM" id="Phobius"/>
    </source>
</evidence>
<evidence type="ECO:0000256" key="1">
    <source>
        <dbReference type="ARBA" id="ARBA00004429"/>
    </source>
</evidence>
<name>A0ABU7G4P2_9ALTE</name>
<keyword evidence="5 9" id="KW-0472">Membrane</keyword>
<evidence type="ECO:0000256" key="4">
    <source>
        <dbReference type="ARBA" id="ARBA00022989"/>
    </source>
</evidence>
<evidence type="ECO:0000256" key="7">
    <source>
        <dbReference type="ARBA" id="ARBA00029447"/>
    </source>
</evidence>
<evidence type="ECO:0000256" key="3">
    <source>
        <dbReference type="ARBA" id="ARBA00022692"/>
    </source>
</evidence>
<keyword evidence="2" id="KW-1003">Cell membrane</keyword>
<dbReference type="SUPFAM" id="SSF58104">
    <property type="entry name" value="Methyl-accepting chemotaxis protein (MCP) signaling domain"/>
    <property type="match status" value="1"/>
</dbReference>
<dbReference type="SMART" id="SM00283">
    <property type="entry name" value="MA"/>
    <property type="match status" value="1"/>
</dbReference>
<feature type="transmembrane region" description="Helical" evidence="9">
    <location>
        <begin position="67"/>
        <end position="84"/>
    </location>
</feature>
<dbReference type="PANTHER" id="PTHR32089:SF119">
    <property type="entry name" value="METHYL-ACCEPTING CHEMOTAXIS PROTEIN CTPL"/>
    <property type="match status" value="1"/>
</dbReference>
<reference evidence="12 13" key="2">
    <citation type="submission" date="2023-12" db="EMBL/GenBank/DDBJ databases">
        <authorList>
            <consortium name="Cladostephus spongiosus"/>
            <person name="Lorente B."/>
            <person name="Cabral C."/>
            <person name="Frias J."/>
            <person name="Faria J."/>
            <person name="Toubarro D."/>
        </authorList>
    </citation>
    <scope>NUCLEOTIDE SEQUENCE [LARGE SCALE GENOMIC DNA]</scope>
    <source>
        <strain evidence="12 13">ZMCS4</strain>
    </source>
</reference>
<keyword evidence="6 8" id="KW-0807">Transducer</keyword>
<feature type="transmembrane region" description="Helical" evidence="9">
    <location>
        <begin position="104"/>
        <end position="124"/>
    </location>
</feature>
<evidence type="ECO:0000256" key="2">
    <source>
        <dbReference type="ARBA" id="ARBA00022519"/>
    </source>
</evidence>
<dbReference type="RefSeq" id="WP_329775504.1">
    <property type="nucleotide sequence ID" value="NZ_JAYDYW010000007.1"/>
</dbReference>
<dbReference type="Proteomes" id="UP001310248">
    <property type="component" value="Unassembled WGS sequence"/>
</dbReference>
<evidence type="ECO:0000259" key="10">
    <source>
        <dbReference type="PROSITE" id="PS50111"/>
    </source>
</evidence>
<dbReference type="PANTHER" id="PTHR32089">
    <property type="entry name" value="METHYL-ACCEPTING CHEMOTAXIS PROTEIN MCPB"/>
    <property type="match status" value="1"/>
</dbReference>
<evidence type="ECO:0000256" key="5">
    <source>
        <dbReference type="ARBA" id="ARBA00023136"/>
    </source>
</evidence>
<feature type="transmembrane region" description="Helical" evidence="9">
    <location>
        <begin position="12"/>
        <end position="31"/>
    </location>
</feature>
<dbReference type="PROSITE" id="PS50192">
    <property type="entry name" value="T_SNARE"/>
    <property type="match status" value="1"/>
</dbReference>
<keyword evidence="3 9" id="KW-0812">Transmembrane</keyword>
<evidence type="ECO:0000259" key="11">
    <source>
        <dbReference type="PROSITE" id="PS50192"/>
    </source>
</evidence>
<organism evidence="12 13">
    <name type="scientific">Agarivorans aestuarii</name>
    <dbReference type="NCBI Taxonomy" id="1563703"/>
    <lineage>
        <taxon>Bacteria</taxon>
        <taxon>Pseudomonadati</taxon>
        <taxon>Pseudomonadota</taxon>
        <taxon>Gammaproteobacteria</taxon>
        <taxon>Alteromonadales</taxon>
        <taxon>Alteromonadaceae</taxon>
        <taxon>Agarivorans</taxon>
    </lineage>
</organism>
<sequence length="499" mass="53603">MISNSAQLADKQVLYILLAHLPVVGLLVPIGYASHSFALTMSVLISIVALLNYTYMRGTRLSSCINAMLLMVYSMVMIQAQLGRLEMHFHIFAALAFVLIYKDWLPVVAAAGIIAVHHLVFTALQLNDASLGNIPVILYSTGCSWGTAFVHAAFVVVESGVLIFYAINMAKDAKVSNSVILAVDKLAENKDLTATITSNTEHPTVIAFNALITEFNQLFSDLKQSIVDVNGLVSGLNQQSSETKEIVMQQMQQSDSVASASVQLSHSARNVSDNASNAANAAESVEAQIQSGSQDVGESVAATQTLNSLLSDSEVYTSQLNDNVQGINAVIEVIKAISEQTNLLALNAAIEAARAGELGRGFAVVADEVRALAARTQQSTGEVNQIIDTLQTNASQVVDSMQKGLVYSDESKAKIESGGSTLSQINQSVSDMRDVNTQIANSTTEQTDACNQIEQSINQIRDKNTVLIEQSQLLADTAEKVSNTMLSLEQRVALYHTQE</sequence>
<dbReference type="PROSITE" id="PS50111">
    <property type="entry name" value="CHEMOTAXIS_TRANSDUC_2"/>
    <property type="match status" value="1"/>
</dbReference>
<proteinExistence type="inferred from homology"/>
<dbReference type="InterPro" id="IPR000727">
    <property type="entry name" value="T_SNARE_dom"/>
</dbReference>
<feature type="transmembrane region" description="Helical" evidence="9">
    <location>
        <begin position="37"/>
        <end position="55"/>
    </location>
</feature>
<evidence type="ECO:0000256" key="8">
    <source>
        <dbReference type="PROSITE-ProRule" id="PRU00284"/>
    </source>
</evidence>
<accession>A0ABU7G4P2</accession>
<evidence type="ECO:0000313" key="13">
    <source>
        <dbReference type="Proteomes" id="UP001310248"/>
    </source>
</evidence>
<reference evidence="13" key="1">
    <citation type="submission" date="2023-07" db="EMBL/GenBank/DDBJ databases">
        <title>Draft genome sequence of Agarivorans aestuarii strain ZMCS4, a CAZymes producing bacteria isolated from the marine brown algae Clodostephus spongiosus.</title>
        <authorList>
            <person name="Lorente B."/>
            <person name="Cabral C."/>
            <person name="Frias J."/>
            <person name="Faria J."/>
            <person name="Toubarro D."/>
        </authorList>
    </citation>
    <scope>NUCLEOTIDE SEQUENCE [LARGE SCALE GENOMIC DNA]</scope>
    <source>
        <strain evidence="13">ZMCS4</strain>
    </source>
</reference>
<gene>
    <name evidence="12" type="ORF">SNR37_003811</name>
</gene>
<dbReference type="Pfam" id="PF00015">
    <property type="entry name" value="MCPsignal"/>
    <property type="match status" value="1"/>
</dbReference>
<comment type="subcellular location">
    <subcellularLocation>
        <location evidence="1">Cell inner membrane</location>
        <topology evidence="1">Multi-pass membrane protein</topology>
    </subcellularLocation>
</comment>
<comment type="similarity">
    <text evidence="7">Belongs to the methyl-accepting chemotaxis (MCP) protein family.</text>
</comment>
<keyword evidence="2" id="KW-0997">Cell inner membrane</keyword>
<evidence type="ECO:0000313" key="12">
    <source>
        <dbReference type="EMBL" id="MEE1674373.1"/>
    </source>
</evidence>
<feature type="transmembrane region" description="Helical" evidence="9">
    <location>
        <begin position="136"/>
        <end position="167"/>
    </location>
</feature>
<dbReference type="InterPro" id="IPR004089">
    <property type="entry name" value="MCPsignal_dom"/>
</dbReference>
<dbReference type="EMBL" id="JAYDYW010000007">
    <property type="protein sequence ID" value="MEE1674373.1"/>
    <property type="molecule type" value="Genomic_DNA"/>
</dbReference>
<keyword evidence="4 9" id="KW-1133">Transmembrane helix</keyword>
<feature type="domain" description="T-SNARE coiled-coil homology" evidence="11">
    <location>
        <begin position="412"/>
        <end position="460"/>
    </location>
</feature>
<protein>
    <submittedName>
        <fullName evidence="12">Methyl-accepting chemotaxis protein</fullName>
    </submittedName>
</protein>